<name>A0A0D0CF06_9AGAR</name>
<dbReference type="EMBL" id="KN834796">
    <property type="protein sequence ID" value="KIK56647.1"/>
    <property type="molecule type" value="Genomic_DNA"/>
</dbReference>
<organism evidence="2 3">
    <name type="scientific">Collybiopsis luxurians FD-317 M1</name>
    <dbReference type="NCBI Taxonomy" id="944289"/>
    <lineage>
        <taxon>Eukaryota</taxon>
        <taxon>Fungi</taxon>
        <taxon>Dikarya</taxon>
        <taxon>Basidiomycota</taxon>
        <taxon>Agaricomycotina</taxon>
        <taxon>Agaricomycetes</taxon>
        <taxon>Agaricomycetidae</taxon>
        <taxon>Agaricales</taxon>
        <taxon>Marasmiineae</taxon>
        <taxon>Omphalotaceae</taxon>
        <taxon>Collybiopsis</taxon>
        <taxon>Collybiopsis luxurians</taxon>
    </lineage>
</organism>
<dbReference type="Pfam" id="PF18758">
    <property type="entry name" value="KDZ"/>
    <property type="match status" value="1"/>
</dbReference>
<accession>A0A0D0CF06</accession>
<evidence type="ECO:0000313" key="3">
    <source>
        <dbReference type="Proteomes" id="UP000053593"/>
    </source>
</evidence>
<gene>
    <name evidence="2" type="ORF">GYMLUDRAFT_173982</name>
</gene>
<keyword evidence="3" id="KW-1185">Reference proteome</keyword>
<dbReference type="InterPro" id="IPR041457">
    <property type="entry name" value="CxC2_KDZ-assoc"/>
</dbReference>
<dbReference type="InterPro" id="IPR040521">
    <property type="entry name" value="KDZ"/>
</dbReference>
<dbReference type="OrthoDB" id="3257338at2759"/>
<evidence type="ECO:0000313" key="2">
    <source>
        <dbReference type="EMBL" id="KIK56647.1"/>
    </source>
</evidence>
<dbReference type="AlphaFoldDB" id="A0A0D0CF06"/>
<protein>
    <recommendedName>
        <fullName evidence="1">CxC2-like cysteine cluster KDZ transposase-associated domain-containing protein</fullName>
    </recommendedName>
</protein>
<proteinExistence type="predicted"/>
<evidence type="ECO:0000259" key="1">
    <source>
        <dbReference type="Pfam" id="PF18803"/>
    </source>
</evidence>
<sequence>MNSDSGCPCNHVEWKHEPLKRYRCVDCIESVLRCKDCLLRNHESNPFHTVEHWTGKYFEKTSLYDLGLVLHPGHSLSLPCLAPSKLQAFTVIDINCIYRTTICFCRCSRAIPDHYQLLHARLYPATVTAPQTAATFRFLEFFQMLSFMSKVSATEYYSALERMMDNTGTDIPKSRSHEVLRMIREWRHLRVLKRSGVRYDGVDDNASGVLAVKCPACPHAGINIPTNWWKDPQKIWLNKAFFALDANFWLTRFNVSNEERDLALNKGRAYMVDDCLLQQHIATFQGHWPPEKSDCSDHDAVKLANCRGDHNLATTGLALTTCARHNSIHAHSGVDLRLGEEYILMDYSLLSSIKNFPNLPITISYDIMCQYSKKLYQRIASYPPILHTPTPFPRYQLLVPKFHLAAHKQDCVWSFSYNYAMGIGRTDGEGVERNWSTQNALSGSTKKMGPGSRRDTLDDHFGDHNWRKTISLATLIYHKSLEAAKMRPKMVTAYQDTSEGLDESTKECWRTMVTEWEQDLDRKKQNPYEPKVREYTLNQIRLELAREDEELIRTDLAAQAVSSRITRTQLISQGLELEEQQLRLPIASRRPNNLRRKINAFTEVQALHMPVTVIIRQQQQQIPHKAAQATYDLPLLLPSEVLLLGSSCDPILLDYEWRLRYGAAHDALEQMRKHLLSRNAVLGWKLRYGHGVREGNHSQNDVDQLTSKILACAARYQIHFKMIQHFSERLGKVNWSKSLKPLRGEDIRSILRGKDGDPSGEGYVISSWIWNTSGVDHTDEENIAECLRISWCKARSRALRWQEDCILLQEEMRRVKEFFQSSQREWEYRAENTLDPGQQAYAYRQAGIRERMRAFCIQKWQGLDELLARGPGGFSLNKKHEFVC</sequence>
<reference evidence="2 3" key="1">
    <citation type="submission" date="2014-04" db="EMBL/GenBank/DDBJ databases">
        <title>Evolutionary Origins and Diversification of the Mycorrhizal Mutualists.</title>
        <authorList>
            <consortium name="DOE Joint Genome Institute"/>
            <consortium name="Mycorrhizal Genomics Consortium"/>
            <person name="Kohler A."/>
            <person name="Kuo A."/>
            <person name="Nagy L.G."/>
            <person name="Floudas D."/>
            <person name="Copeland A."/>
            <person name="Barry K.W."/>
            <person name="Cichocki N."/>
            <person name="Veneault-Fourrey C."/>
            <person name="LaButti K."/>
            <person name="Lindquist E.A."/>
            <person name="Lipzen A."/>
            <person name="Lundell T."/>
            <person name="Morin E."/>
            <person name="Murat C."/>
            <person name="Riley R."/>
            <person name="Ohm R."/>
            <person name="Sun H."/>
            <person name="Tunlid A."/>
            <person name="Henrissat B."/>
            <person name="Grigoriev I.V."/>
            <person name="Hibbett D.S."/>
            <person name="Martin F."/>
        </authorList>
    </citation>
    <scope>NUCLEOTIDE SEQUENCE [LARGE SCALE GENOMIC DNA]</scope>
    <source>
        <strain evidence="2 3">FD-317 M1</strain>
    </source>
</reference>
<dbReference type="Pfam" id="PF18803">
    <property type="entry name" value="CxC2"/>
    <property type="match status" value="1"/>
</dbReference>
<dbReference type="PANTHER" id="PTHR33096:SF1">
    <property type="entry name" value="CXC1-LIKE CYSTEINE CLUSTER ASSOCIATED WITH KDZ TRANSPOSASES DOMAIN-CONTAINING PROTEIN"/>
    <property type="match status" value="1"/>
</dbReference>
<dbReference type="Proteomes" id="UP000053593">
    <property type="component" value="Unassembled WGS sequence"/>
</dbReference>
<feature type="domain" description="CxC2-like cysteine cluster KDZ transposase-associated" evidence="1">
    <location>
        <begin position="63"/>
        <end position="168"/>
    </location>
</feature>
<dbReference type="HOGENOM" id="CLU_003703_13_0_1"/>
<dbReference type="PANTHER" id="PTHR33096">
    <property type="entry name" value="CXC2 DOMAIN-CONTAINING PROTEIN"/>
    <property type="match status" value="1"/>
</dbReference>